<dbReference type="AlphaFoldDB" id="A0A5N6R8J5"/>
<comment type="similarity">
    <text evidence="1">Belongs to the PPR family. P subfamily.</text>
</comment>
<keyword evidence="5" id="KW-1185">Reference proteome</keyword>
<dbReference type="EMBL" id="CM017325">
    <property type="protein sequence ID" value="KAE8057226.1"/>
    <property type="molecule type" value="Genomic_DNA"/>
</dbReference>
<gene>
    <name evidence="4" type="ORF">FH972_013933</name>
</gene>
<protein>
    <submittedName>
        <fullName evidence="4">Uncharacterized protein</fullName>
    </submittedName>
</protein>
<accession>A0A5N6R8J5</accession>
<proteinExistence type="inferred from homology"/>
<keyword evidence="2" id="KW-0677">Repeat</keyword>
<dbReference type="OrthoDB" id="185373at2759"/>
<dbReference type="NCBIfam" id="TIGR00756">
    <property type="entry name" value="PPR"/>
    <property type="match status" value="2"/>
</dbReference>
<sequence>MSLLRKLTHKPQPHNSLSIPIVINRFFTTLNPDPNLNPFPDVPTSAYYDDLIHAAGRSRDFETVRHLLNKRVRDGCFNTSKTFNFITNTETSLSVLDDLSQTLVRVDKGLPRKSAYDSLVSRLSKLGRIDESVRVVHEMARGGIGLNACSFHPILNALTRKKEMNRARGVMKLMRQYQILPDLKAHNYFLSAYCFIGDLASATEVLTKMVEEGAKADTRTYDALVLGACSAGKVEAALVVWRSMVDDGVSVTLSTHMHVVKALLRLGYYEQAVEFVRILAGRDKWLDTYNFGCLASKLIRLKRFGEAKLVLEEMNERGLEIEDKLKDFYRMNIADKKN</sequence>
<dbReference type="Pfam" id="PF01535">
    <property type="entry name" value="PPR"/>
    <property type="match status" value="1"/>
</dbReference>
<dbReference type="PANTHER" id="PTHR47936:SF3">
    <property type="entry name" value="PENTACOTRIPEPTIDE-REPEAT REGION OF PRORP DOMAIN-CONTAINING PROTEIN"/>
    <property type="match status" value="1"/>
</dbReference>
<dbReference type="Proteomes" id="UP000327013">
    <property type="component" value="Chromosome 5"/>
</dbReference>
<feature type="repeat" description="PPR" evidence="3">
    <location>
        <begin position="112"/>
        <end position="146"/>
    </location>
</feature>
<feature type="repeat" description="PPR" evidence="3">
    <location>
        <begin position="182"/>
        <end position="216"/>
    </location>
</feature>
<evidence type="ECO:0000313" key="4">
    <source>
        <dbReference type="EMBL" id="KAE8057226.1"/>
    </source>
</evidence>
<dbReference type="PANTHER" id="PTHR47936">
    <property type="entry name" value="PPR_LONG DOMAIN-CONTAINING PROTEIN"/>
    <property type="match status" value="1"/>
</dbReference>
<evidence type="ECO:0000256" key="1">
    <source>
        <dbReference type="ARBA" id="ARBA00007626"/>
    </source>
</evidence>
<evidence type="ECO:0000313" key="5">
    <source>
        <dbReference type="Proteomes" id="UP000327013"/>
    </source>
</evidence>
<dbReference type="InterPro" id="IPR011990">
    <property type="entry name" value="TPR-like_helical_dom_sf"/>
</dbReference>
<dbReference type="Pfam" id="PF13812">
    <property type="entry name" value="PPR_3"/>
    <property type="match status" value="1"/>
</dbReference>
<dbReference type="InterPro" id="IPR002885">
    <property type="entry name" value="PPR_rpt"/>
</dbReference>
<dbReference type="PROSITE" id="PS51375">
    <property type="entry name" value="PPR"/>
    <property type="match status" value="4"/>
</dbReference>
<reference evidence="4 5" key="1">
    <citation type="submission" date="2019-06" db="EMBL/GenBank/DDBJ databases">
        <title>A chromosomal-level reference genome of Carpinus fangiana (Coryloideae, Betulaceae).</title>
        <authorList>
            <person name="Yang X."/>
            <person name="Wang Z."/>
            <person name="Zhang L."/>
            <person name="Hao G."/>
            <person name="Liu J."/>
            <person name="Yang Y."/>
        </authorList>
    </citation>
    <scope>NUCLEOTIDE SEQUENCE [LARGE SCALE GENOMIC DNA]</scope>
    <source>
        <strain evidence="4">Cfa_2016G</strain>
        <tissue evidence="4">Leaf</tissue>
    </source>
</reference>
<feature type="repeat" description="PPR" evidence="3">
    <location>
        <begin position="217"/>
        <end position="251"/>
    </location>
</feature>
<evidence type="ECO:0000256" key="3">
    <source>
        <dbReference type="PROSITE-ProRule" id="PRU00708"/>
    </source>
</evidence>
<dbReference type="Gene3D" id="1.25.40.10">
    <property type="entry name" value="Tetratricopeptide repeat domain"/>
    <property type="match status" value="2"/>
</dbReference>
<feature type="repeat" description="PPR" evidence="3">
    <location>
        <begin position="287"/>
        <end position="321"/>
    </location>
</feature>
<organism evidence="4 5">
    <name type="scientific">Carpinus fangiana</name>
    <dbReference type="NCBI Taxonomy" id="176857"/>
    <lineage>
        <taxon>Eukaryota</taxon>
        <taxon>Viridiplantae</taxon>
        <taxon>Streptophyta</taxon>
        <taxon>Embryophyta</taxon>
        <taxon>Tracheophyta</taxon>
        <taxon>Spermatophyta</taxon>
        <taxon>Magnoliopsida</taxon>
        <taxon>eudicotyledons</taxon>
        <taxon>Gunneridae</taxon>
        <taxon>Pentapetalae</taxon>
        <taxon>rosids</taxon>
        <taxon>fabids</taxon>
        <taxon>Fagales</taxon>
        <taxon>Betulaceae</taxon>
        <taxon>Carpinus</taxon>
    </lineage>
</organism>
<name>A0A5N6R8J5_9ROSI</name>
<evidence type="ECO:0000256" key="2">
    <source>
        <dbReference type="ARBA" id="ARBA00022737"/>
    </source>
</evidence>